<dbReference type="NCBIfam" id="TIGR04033">
    <property type="entry name" value="export_SdpB"/>
    <property type="match status" value="1"/>
</dbReference>
<evidence type="ECO:0000256" key="2">
    <source>
        <dbReference type="ARBA" id="ARBA00022692"/>
    </source>
</evidence>
<evidence type="ECO:0000256" key="1">
    <source>
        <dbReference type="ARBA" id="ARBA00004127"/>
    </source>
</evidence>
<evidence type="ECO:0000256" key="3">
    <source>
        <dbReference type="ARBA" id="ARBA00022989"/>
    </source>
</evidence>
<feature type="domain" description="HTTM-like" evidence="6">
    <location>
        <begin position="1"/>
        <end position="233"/>
    </location>
</feature>
<evidence type="ECO:0000313" key="7">
    <source>
        <dbReference type="EMBL" id="UTH14865.1"/>
    </source>
</evidence>
<feature type="transmembrane region" description="Helical" evidence="5">
    <location>
        <begin position="168"/>
        <end position="189"/>
    </location>
</feature>
<dbReference type="InterPro" id="IPR023894">
    <property type="entry name" value="Sporulation_SdpB"/>
</dbReference>
<feature type="transmembrane region" description="Helical" evidence="5">
    <location>
        <begin position="196"/>
        <end position="229"/>
    </location>
</feature>
<evidence type="ECO:0000313" key="8">
    <source>
        <dbReference type="Proteomes" id="UP001057381"/>
    </source>
</evidence>
<name>A0A9Q9BQI6_9STAP</name>
<comment type="subcellular location">
    <subcellularLocation>
        <location evidence="1">Endomembrane system</location>
        <topology evidence="1">Multi-pass membrane protein</topology>
    </subcellularLocation>
</comment>
<keyword evidence="4 5" id="KW-0472">Membrane</keyword>
<evidence type="ECO:0000256" key="4">
    <source>
        <dbReference type="ARBA" id="ARBA00023136"/>
    </source>
</evidence>
<feature type="transmembrane region" description="Helical" evidence="5">
    <location>
        <begin position="29"/>
        <end position="53"/>
    </location>
</feature>
<keyword evidence="3 5" id="KW-1133">Transmembrane helix</keyword>
<dbReference type="RefSeq" id="WP_367305189.1">
    <property type="nucleotide sequence ID" value="NZ_CP073809.1"/>
</dbReference>
<sequence>MHIVCDNLIIPTSFCLAQNYSWNLEIMRFVMIIILIISMLGFAPFITCIFHWYICYSIQNNGLPIDGGDQIATVISFLLIPILLTDWRINQYNIPIKPLDYYKKLISFSFFWIIKIQICIIYFSAAIGRLKNEEWGNGTALYYFFKDSIFGVPDWEYKLLTPILESKIIIPITWGITILEVFLAFNIIGSPKTKKIALLLGIFLHLGIGLTIGIWSFSIVMIVCLFLYLYPFEIHDNKEENV</sequence>
<organism evidence="7 8">
    <name type="scientific">Macrococcus equipercicus</name>
    <dbReference type="NCBI Taxonomy" id="69967"/>
    <lineage>
        <taxon>Bacteria</taxon>
        <taxon>Bacillati</taxon>
        <taxon>Bacillota</taxon>
        <taxon>Bacilli</taxon>
        <taxon>Bacillales</taxon>
        <taxon>Staphylococcaceae</taxon>
        <taxon>Macrococcus</taxon>
    </lineage>
</organism>
<proteinExistence type="predicted"/>
<dbReference type="SMART" id="SM00752">
    <property type="entry name" value="HTTM"/>
    <property type="match status" value="1"/>
</dbReference>
<evidence type="ECO:0000259" key="6">
    <source>
        <dbReference type="SMART" id="SM00752"/>
    </source>
</evidence>
<feature type="transmembrane region" description="Helical" evidence="5">
    <location>
        <begin position="105"/>
        <end position="127"/>
    </location>
</feature>
<dbReference type="EMBL" id="CP073809">
    <property type="protein sequence ID" value="UTH14865.1"/>
    <property type="molecule type" value="Genomic_DNA"/>
</dbReference>
<reference evidence="7" key="1">
    <citation type="submission" date="2021-04" db="EMBL/GenBank/DDBJ databases">
        <title>Complete Genome Sequences of Macrococcus spp. from dog and cattle.</title>
        <authorList>
            <person name="Schwendener S."/>
            <person name="Perreten V."/>
        </authorList>
    </citation>
    <scope>NUCLEOTIDE SEQUENCE</scope>
    <source>
        <strain evidence="7">Epi0143-OL</strain>
    </source>
</reference>
<keyword evidence="2 5" id="KW-0812">Transmembrane</keyword>
<gene>
    <name evidence="7" type="ORF">KFV11_04970</name>
</gene>
<evidence type="ECO:0000256" key="5">
    <source>
        <dbReference type="SAM" id="Phobius"/>
    </source>
</evidence>
<dbReference type="GO" id="GO:0012505">
    <property type="term" value="C:endomembrane system"/>
    <property type="evidence" value="ECO:0007669"/>
    <property type="project" value="UniProtKB-SubCell"/>
</dbReference>
<dbReference type="PANTHER" id="PTHR39535:SF2">
    <property type="entry name" value="HTTM DOMAIN-CONTAINING PROTEIN"/>
    <property type="match status" value="1"/>
</dbReference>
<accession>A0A9Q9BQI6</accession>
<dbReference type="AlphaFoldDB" id="A0A9Q9BQI6"/>
<dbReference type="Proteomes" id="UP001057381">
    <property type="component" value="Chromosome"/>
</dbReference>
<dbReference type="KEGG" id="mequ:KFV11_04970"/>
<feature type="transmembrane region" description="Helical" evidence="5">
    <location>
        <begin position="65"/>
        <end position="84"/>
    </location>
</feature>
<dbReference type="InterPro" id="IPR011020">
    <property type="entry name" value="HTTM-like"/>
</dbReference>
<dbReference type="PANTHER" id="PTHR39535">
    <property type="entry name" value="SPORULATION-DELAYING PROTEIN SDPB"/>
    <property type="match status" value="1"/>
</dbReference>
<dbReference type="InterPro" id="IPR052964">
    <property type="entry name" value="Sporulation_signal_mat"/>
</dbReference>
<protein>
    <submittedName>
        <fullName evidence="7">Sporulation-delaying protein SdpB</fullName>
    </submittedName>
</protein>